<keyword evidence="2" id="KW-1185">Reference proteome</keyword>
<organism evidence="1 2">
    <name type="scientific">Steinernema carpocapsae</name>
    <name type="common">Entomopathogenic nematode</name>
    <dbReference type="NCBI Taxonomy" id="34508"/>
    <lineage>
        <taxon>Eukaryota</taxon>
        <taxon>Metazoa</taxon>
        <taxon>Ecdysozoa</taxon>
        <taxon>Nematoda</taxon>
        <taxon>Chromadorea</taxon>
        <taxon>Rhabditida</taxon>
        <taxon>Tylenchina</taxon>
        <taxon>Panagrolaimomorpha</taxon>
        <taxon>Strongyloidoidea</taxon>
        <taxon>Steinernematidae</taxon>
        <taxon>Steinernema</taxon>
    </lineage>
</organism>
<proteinExistence type="predicted"/>
<reference evidence="1 2" key="2">
    <citation type="journal article" date="2019" name="G3 (Bethesda)">
        <title>Hybrid Assembly of the Genome of the Entomopathogenic Nematode Steinernema carpocapsae Identifies the X-Chromosome.</title>
        <authorList>
            <person name="Serra L."/>
            <person name="Macchietto M."/>
            <person name="Macias-Munoz A."/>
            <person name="McGill C.J."/>
            <person name="Rodriguez I.M."/>
            <person name="Rodriguez B."/>
            <person name="Murad R."/>
            <person name="Mortazavi A."/>
        </authorList>
    </citation>
    <scope>NUCLEOTIDE SEQUENCE [LARGE SCALE GENOMIC DNA]</scope>
    <source>
        <strain evidence="1 2">ALL</strain>
    </source>
</reference>
<sequence>MPQYRAISIRLVWPIIARSEAGNRYMPVYLVEKRCKSFYTDSREPQSAIKSNMSEKLLRLLDLKVTLCCPLTFKLNQHKIYSARADEKCKTYFQTREMVCENPFESASVNITTFFPSFQTPNLATFFELDRANAWVSKTAQKNRSTQRLFCAYFT</sequence>
<protein>
    <submittedName>
        <fullName evidence="1">Uncharacterized protein</fullName>
    </submittedName>
</protein>
<gene>
    <name evidence="1" type="ORF">L596_005122</name>
</gene>
<dbReference type="AlphaFoldDB" id="A0A4V6I8K3"/>
<accession>A0A4V6I8K3</accession>
<evidence type="ECO:0000313" key="2">
    <source>
        <dbReference type="Proteomes" id="UP000298663"/>
    </source>
</evidence>
<evidence type="ECO:0000313" key="1">
    <source>
        <dbReference type="EMBL" id="TMS38383.1"/>
    </source>
</evidence>
<dbReference type="EMBL" id="AZBU02000001">
    <property type="protein sequence ID" value="TMS38383.1"/>
    <property type="molecule type" value="Genomic_DNA"/>
</dbReference>
<name>A0A4V6I8K3_STECR</name>
<dbReference type="Proteomes" id="UP000298663">
    <property type="component" value="Chromosome X"/>
</dbReference>
<comment type="caution">
    <text evidence="1">The sequence shown here is derived from an EMBL/GenBank/DDBJ whole genome shotgun (WGS) entry which is preliminary data.</text>
</comment>
<reference evidence="1 2" key="1">
    <citation type="journal article" date="2015" name="Genome Biol.">
        <title>Comparative genomics of Steinernema reveals deeply conserved gene regulatory networks.</title>
        <authorList>
            <person name="Dillman A.R."/>
            <person name="Macchietto M."/>
            <person name="Porter C.F."/>
            <person name="Rogers A."/>
            <person name="Williams B."/>
            <person name="Antoshechkin I."/>
            <person name="Lee M.M."/>
            <person name="Goodwin Z."/>
            <person name="Lu X."/>
            <person name="Lewis E.E."/>
            <person name="Goodrich-Blair H."/>
            <person name="Stock S.P."/>
            <person name="Adams B.J."/>
            <person name="Sternberg P.W."/>
            <person name="Mortazavi A."/>
        </authorList>
    </citation>
    <scope>NUCLEOTIDE SEQUENCE [LARGE SCALE GENOMIC DNA]</scope>
    <source>
        <strain evidence="1 2">ALL</strain>
    </source>
</reference>
<dbReference type="EMBL" id="CM016762">
    <property type="protein sequence ID" value="TMS38383.1"/>
    <property type="molecule type" value="Genomic_DNA"/>
</dbReference>